<evidence type="ECO:0000256" key="3">
    <source>
        <dbReference type="ARBA" id="ARBA00022475"/>
    </source>
</evidence>
<dbReference type="Pfam" id="PF00005">
    <property type="entry name" value="ABC_tran"/>
    <property type="match status" value="1"/>
</dbReference>
<comment type="similarity">
    <text evidence="1">Belongs to the ABC transporter superfamily.</text>
</comment>
<dbReference type="InterPro" id="IPR012340">
    <property type="entry name" value="NA-bd_OB-fold"/>
</dbReference>
<dbReference type="PANTHER" id="PTHR43875:SF15">
    <property type="entry name" value="TREHALOSE IMPORT ATP-BINDING PROTEIN SUGC"/>
    <property type="match status" value="1"/>
</dbReference>
<dbReference type="RefSeq" id="WP_074914225.1">
    <property type="nucleotide sequence ID" value="NZ_FORY01000010.1"/>
</dbReference>
<evidence type="ECO:0000256" key="4">
    <source>
        <dbReference type="ARBA" id="ARBA00022741"/>
    </source>
</evidence>
<dbReference type="PROSITE" id="PS00211">
    <property type="entry name" value="ABC_TRANSPORTER_1"/>
    <property type="match status" value="1"/>
</dbReference>
<dbReference type="GO" id="GO:0055052">
    <property type="term" value="C:ATP-binding cassette (ABC) transporter complex, substrate-binding subunit-containing"/>
    <property type="evidence" value="ECO:0007669"/>
    <property type="project" value="TreeGrafter"/>
</dbReference>
<dbReference type="Gene3D" id="3.40.50.300">
    <property type="entry name" value="P-loop containing nucleotide triphosphate hydrolases"/>
    <property type="match status" value="1"/>
</dbReference>
<keyword evidence="11" id="KW-1185">Reference proteome</keyword>
<dbReference type="Gene3D" id="2.40.50.140">
    <property type="entry name" value="Nucleic acid-binding proteins"/>
    <property type="match status" value="1"/>
</dbReference>
<feature type="domain" description="ABC transporter" evidence="9">
    <location>
        <begin position="4"/>
        <end position="234"/>
    </location>
</feature>
<evidence type="ECO:0000313" key="10">
    <source>
        <dbReference type="EMBL" id="SFJ77273.1"/>
    </source>
</evidence>
<dbReference type="EMBL" id="FORY01000010">
    <property type="protein sequence ID" value="SFJ77273.1"/>
    <property type="molecule type" value="Genomic_DNA"/>
</dbReference>
<feature type="region of interest" description="Disordered" evidence="8">
    <location>
        <begin position="333"/>
        <end position="372"/>
    </location>
</feature>
<dbReference type="FunFam" id="3.40.50.300:FF:000042">
    <property type="entry name" value="Maltose/maltodextrin ABC transporter, ATP-binding protein"/>
    <property type="match status" value="1"/>
</dbReference>
<dbReference type="InterPro" id="IPR013611">
    <property type="entry name" value="Transp-assoc_OB_typ2"/>
</dbReference>
<dbReference type="OrthoDB" id="394852at2"/>
<dbReference type="InterPro" id="IPR003593">
    <property type="entry name" value="AAA+_ATPase"/>
</dbReference>
<feature type="compositionally biased region" description="Polar residues" evidence="8">
    <location>
        <begin position="336"/>
        <end position="350"/>
    </location>
</feature>
<dbReference type="AlphaFoldDB" id="A0A1I3U3G2"/>
<dbReference type="PROSITE" id="PS50893">
    <property type="entry name" value="ABC_TRANSPORTER_2"/>
    <property type="match status" value="1"/>
</dbReference>
<evidence type="ECO:0000256" key="5">
    <source>
        <dbReference type="ARBA" id="ARBA00022840"/>
    </source>
</evidence>
<dbReference type="Pfam" id="PF08402">
    <property type="entry name" value="TOBE_2"/>
    <property type="match status" value="1"/>
</dbReference>
<evidence type="ECO:0000256" key="6">
    <source>
        <dbReference type="ARBA" id="ARBA00022967"/>
    </source>
</evidence>
<dbReference type="SUPFAM" id="SSF50331">
    <property type="entry name" value="MOP-like"/>
    <property type="match status" value="1"/>
</dbReference>
<sequence length="372" mass="40278">MSFLELRGITRDWDGQGGVRDISLSLQRGDFLSILGPSGCGKSTLLRLIAGLEQPQHGTVVIDGRDVTALPPAQRNLSMVFQSYALFPHLNVAENVMFGLKVRRVAARERDRRLSDALKMTGLDGLERRKPAELSGGQRQRVALARAAVAEKPLCLMDEPLSNLDAKLRHSVRRDIRALARNLGLTVVYVTHDQGEAMSLSDTVALMNKGQVEQVGPPSTLYNQPATIFAAQFIGEPPMALVEGPLLGLREGLTVGLRPELIQLSPPEQAHLTARVLDCEFLGSETLVSLDHPAGQGLAVVLPGHASQVPGDSVGVILPEQDRRIFDTHSGRIEKASQQNPAALNRQNTAPRDGQTAPEATEPSFDLNRTTS</sequence>
<evidence type="ECO:0000259" key="9">
    <source>
        <dbReference type="PROSITE" id="PS50893"/>
    </source>
</evidence>
<dbReference type="InterPro" id="IPR047641">
    <property type="entry name" value="ABC_transpr_MalK/UgpC-like"/>
</dbReference>
<dbReference type="SMART" id="SM00382">
    <property type="entry name" value="AAA"/>
    <property type="match status" value="1"/>
</dbReference>
<keyword evidence="6" id="KW-1278">Translocase</keyword>
<dbReference type="Proteomes" id="UP000183299">
    <property type="component" value="Unassembled WGS sequence"/>
</dbReference>
<organism evidence="10 11">
    <name type="scientific">Celeribacter halophilus</name>
    <dbReference type="NCBI Taxonomy" id="576117"/>
    <lineage>
        <taxon>Bacteria</taxon>
        <taxon>Pseudomonadati</taxon>
        <taxon>Pseudomonadota</taxon>
        <taxon>Alphaproteobacteria</taxon>
        <taxon>Rhodobacterales</taxon>
        <taxon>Roseobacteraceae</taxon>
        <taxon>Celeribacter</taxon>
    </lineage>
</organism>
<dbReference type="Gene3D" id="2.40.50.100">
    <property type="match status" value="2"/>
</dbReference>
<evidence type="ECO:0000313" key="11">
    <source>
        <dbReference type="Proteomes" id="UP000183299"/>
    </source>
</evidence>
<name>A0A1I3U3G2_9RHOB</name>
<accession>A0A1I3U3G2</accession>
<reference evidence="10 11" key="1">
    <citation type="submission" date="2016-10" db="EMBL/GenBank/DDBJ databases">
        <authorList>
            <person name="de Groot N.N."/>
        </authorList>
    </citation>
    <scope>NUCLEOTIDE SEQUENCE [LARGE SCALE GENOMIC DNA]</scope>
    <source>
        <strain evidence="10 11">CGMCC 1.8891</strain>
    </source>
</reference>
<dbReference type="GO" id="GO:0005524">
    <property type="term" value="F:ATP binding"/>
    <property type="evidence" value="ECO:0007669"/>
    <property type="project" value="UniProtKB-KW"/>
</dbReference>
<dbReference type="InterPro" id="IPR017871">
    <property type="entry name" value="ABC_transporter-like_CS"/>
</dbReference>
<keyword evidence="4" id="KW-0547">Nucleotide-binding</keyword>
<evidence type="ECO:0000256" key="8">
    <source>
        <dbReference type="SAM" id="MobiDB-lite"/>
    </source>
</evidence>
<keyword evidence="7" id="KW-0472">Membrane</keyword>
<protein>
    <submittedName>
        <fullName evidence="10">Carbohydrate ABC transporter ATP-binding protein, CUT1 family</fullName>
    </submittedName>
</protein>
<dbReference type="GO" id="GO:0016887">
    <property type="term" value="F:ATP hydrolysis activity"/>
    <property type="evidence" value="ECO:0007669"/>
    <property type="project" value="InterPro"/>
</dbReference>
<dbReference type="InterPro" id="IPR003439">
    <property type="entry name" value="ABC_transporter-like_ATP-bd"/>
</dbReference>
<keyword evidence="3" id="KW-1003">Cell membrane</keyword>
<dbReference type="GeneID" id="98665836"/>
<dbReference type="InterPro" id="IPR027417">
    <property type="entry name" value="P-loop_NTPase"/>
</dbReference>
<keyword evidence="5 10" id="KW-0067">ATP-binding</keyword>
<evidence type="ECO:0000256" key="1">
    <source>
        <dbReference type="ARBA" id="ARBA00005417"/>
    </source>
</evidence>
<dbReference type="GO" id="GO:0140359">
    <property type="term" value="F:ABC-type transporter activity"/>
    <property type="evidence" value="ECO:0007669"/>
    <property type="project" value="UniProtKB-ARBA"/>
</dbReference>
<keyword evidence="2" id="KW-0813">Transport</keyword>
<evidence type="ECO:0000256" key="2">
    <source>
        <dbReference type="ARBA" id="ARBA00022448"/>
    </source>
</evidence>
<evidence type="ECO:0000256" key="7">
    <source>
        <dbReference type="ARBA" id="ARBA00023136"/>
    </source>
</evidence>
<dbReference type="STRING" id="576117.SAMN04488138_11023"/>
<dbReference type="SUPFAM" id="SSF52540">
    <property type="entry name" value="P-loop containing nucleoside triphosphate hydrolases"/>
    <property type="match status" value="1"/>
</dbReference>
<dbReference type="PANTHER" id="PTHR43875">
    <property type="entry name" value="MALTODEXTRIN IMPORT ATP-BINDING PROTEIN MSMX"/>
    <property type="match status" value="1"/>
</dbReference>
<gene>
    <name evidence="10" type="ORF">SAMN04488138_11023</name>
</gene>
<dbReference type="InterPro" id="IPR008995">
    <property type="entry name" value="Mo/tungstate-bd_C_term_dom"/>
</dbReference>
<proteinExistence type="inferred from homology"/>